<evidence type="ECO:0000256" key="8">
    <source>
        <dbReference type="ARBA" id="ARBA00023136"/>
    </source>
</evidence>
<gene>
    <name evidence="13" type="ORF">PHYEVI_LOCUS1294</name>
</gene>
<keyword evidence="14" id="KW-1185">Reference proteome</keyword>
<evidence type="ECO:0000256" key="10">
    <source>
        <dbReference type="ARBA" id="ARBA00023273"/>
    </source>
</evidence>
<dbReference type="InterPro" id="IPR019306">
    <property type="entry name" value="TMEM231"/>
</dbReference>
<evidence type="ECO:0000256" key="5">
    <source>
        <dbReference type="ARBA" id="ARBA00022692"/>
    </source>
</evidence>
<evidence type="ECO:0000256" key="6">
    <source>
        <dbReference type="ARBA" id="ARBA00022989"/>
    </source>
</evidence>
<evidence type="ECO:0000256" key="2">
    <source>
        <dbReference type="ARBA" id="ARBA00009082"/>
    </source>
</evidence>
<keyword evidence="7" id="KW-0969">Cilium</keyword>
<keyword evidence="4" id="KW-1003">Cell membrane</keyword>
<evidence type="ECO:0000256" key="11">
    <source>
        <dbReference type="ARBA" id="ARBA00024803"/>
    </source>
</evidence>
<dbReference type="GO" id="GO:0032880">
    <property type="term" value="P:regulation of protein localization"/>
    <property type="evidence" value="ECO:0007669"/>
    <property type="project" value="TreeGrafter"/>
</dbReference>
<dbReference type="EMBL" id="OU900094">
    <property type="protein sequence ID" value="CAG9854834.1"/>
    <property type="molecule type" value="Genomic_DNA"/>
</dbReference>
<evidence type="ECO:0000256" key="12">
    <source>
        <dbReference type="SAM" id="Phobius"/>
    </source>
</evidence>
<dbReference type="GO" id="GO:0035869">
    <property type="term" value="C:ciliary transition zone"/>
    <property type="evidence" value="ECO:0007669"/>
    <property type="project" value="TreeGrafter"/>
</dbReference>
<evidence type="ECO:0000313" key="14">
    <source>
        <dbReference type="Proteomes" id="UP001153712"/>
    </source>
</evidence>
<dbReference type="AlphaFoldDB" id="A0A9N9THD2"/>
<evidence type="ECO:0000256" key="7">
    <source>
        <dbReference type="ARBA" id="ARBA00023069"/>
    </source>
</evidence>
<proteinExistence type="inferred from homology"/>
<dbReference type="OrthoDB" id="426438at2759"/>
<comment type="function">
    <text evidence="11">Transmembrane component of the tectonic-like complex, a complex localized at the transition zone of primary cilia and acting as a barrier that prevents diffusion of transmembrane proteins between the cilia and plasma membranes. Required for ciliogenesis and sonic hedgehog/SHH signaling.</text>
</comment>
<feature type="transmembrane region" description="Helical" evidence="12">
    <location>
        <begin position="258"/>
        <end position="280"/>
    </location>
</feature>
<evidence type="ECO:0000256" key="9">
    <source>
        <dbReference type="ARBA" id="ARBA00023180"/>
    </source>
</evidence>
<comment type="subcellular location">
    <subcellularLocation>
        <location evidence="1">Cell projection</location>
        <location evidence="1">Cilium membrane</location>
        <topology evidence="1">Multi-pass membrane protein</topology>
    </subcellularLocation>
</comment>
<evidence type="ECO:0000313" key="13">
    <source>
        <dbReference type="EMBL" id="CAG9854834.1"/>
    </source>
</evidence>
<dbReference type="GO" id="GO:0060271">
    <property type="term" value="P:cilium assembly"/>
    <property type="evidence" value="ECO:0007669"/>
    <property type="project" value="TreeGrafter"/>
</dbReference>
<dbReference type="GO" id="GO:0060170">
    <property type="term" value="C:ciliary membrane"/>
    <property type="evidence" value="ECO:0007669"/>
    <property type="project" value="UniProtKB-SubCell"/>
</dbReference>
<evidence type="ECO:0000256" key="4">
    <source>
        <dbReference type="ARBA" id="ARBA00022475"/>
    </source>
</evidence>
<organism evidence="13 14">
    <name type="scientific">Phyllotreta striolata</name>
    <name type="common">Striped flea beetle</name>
    <name type="synonym">Crioceris striolata</name>
    <dbReference type="NCBI Taxonomy" id="444603"/>
    <lineage>
        <taxon>Eukaryota</taxon>
        <taxon>Metazoa</taxon>
        <taxon>Ecdysozoa</taxon>
        <taxon>Arthropoda</taxon>
        <taxon>Hexapoda</taxon>
        <taxon>Insecta</taxon>
        <taxon>Pterygota</taxon>
        <taxon>Neoptera</taxon>
        <taxon>Endopterygota</taxon>
        <taxon>Coleoptera</taxon>
        <taxon>Polyphaga</taxon>
        <taxon>Cucujiformia</taxon>
        <taxon>Chrysomeloidea</taxon>
        <taxon>Chrysomelidae</taxon>
        <taxon>Galerucinae</taxon>
        <taxon>Alticini</taxon>
        <taxon>Phyllotreta</taxon>
    </lineage>
</organism>
<keyword evidence="5 12" id="KW-0812">Transmembrane</keyword>
<evidence type="ECO:0000256" key="3">
    <source>
        <dbReference type="ARBA" id="ARBA00015087"/>
    </source>
</evidence>
<comment type="similarity">
    <text evidence="2">Belongs to the TMEM231 family.</text>
</comment>
<accession>A0A9N9THD2</accession>
<reference evidence="13" key="1">
    <citation type="submission" date="2022-01" db="EMBL/GenBank/DDBJ databases">
        <authorList>
            <person name="King R."/>
        </authorList>
    </citation>
    <scope>NUCLEOTIDE SEQUENCE</scope>
</reference>
<dbReference type="PANTHER" id="PTHR14605:SF1">
    <property type="entry name" value="TRANSMEMBRANE PROTEIN 231"/>
    <property type="match status" value="1"/>
</dbReference>
<keyword evidence="8 12" id="KW-0472">Membrane</keyword>
<evidence type="ECO:0000256" key="1">
    <source>
        <dbReference type="ARBA" id="ARBA00004272"/>
    </source>
</evidence>
<keyword evidence="10" id="KW-0966">Cell projection</keyword>
<feature type="transmembrane region" description="Helical" evidence="12">
    <location>
        <begin position="20"/>
        <end position="43"/>
    </location>
</feature>
<dbReference type="PANTHER" id="PTHR14605">
    <property type="entry name" value="CHST5 PROTEIN"/>
    <property type="match status" value="1"/>
</dbReference>
<keyword evidence="9" id="KW-0325">Glycoprotein</keyword>
<dbReference type="Pfam" id="PF10149">
    <property type="entry name" value="TM231"/>
    <property type="match status" value="1"/>
</dbReference>
<keyword evidence="6 12" id="KW-1133">Transmembrane helix</keyword>
<dbReference type="Proteomes" id="UP001153712">
    <property type="component" value="Chromosome 1"/>
</dbReference>
<sequence>MVLLSVYAKNLKIKYKSTLFSKATFLVLLSELFAIIFSFIIAYNTGGLWLKTASFYEQPTVDLVGDYILTAKTSNATPIVCSTYLFYRQHLPHYDFCSIIKFREIDYNYDGKNDELTMEINFNLYNYTLDSINLVLPIKYQLKDPCTLKMQSFIIYQYNFQREKVTELIIYASLEFVQSSPISCRPKLSDIYNVPIIENGPESKNYALESILEKYLQRNVTTHLKNVYTVVKTGIQKSFTLKLLVKYPKQQIYYRPGFWQIIKMAWIQYFAIYIILSWLARKIKDYIFHNRLVWYYADSPLNKK</sequence>
<protein>
    <recommendedName>
        <fullName evidence="3">Transmembrane protein 231</fullName>
    </recommendedName>
</protein>
<name>A0A9N9THD2_PHYSR</name>